<gene>
    <name evidence="1" type="ORF">RM543_15115</name>
</gene>
<dbReference type="Proteomes" id="UP001265259">
    <property type="component" value="Unassembled WGS sequence"/>
</dbReference>
<evidence type="ECO:0000313" key="1">
    <source>
        <dbReference type="EMBL" id="MDT0684019.1"/>
    </source>
</evidence>
<dbReference type="EMBL" id="JAVRHL010000003">
    <property type="protein sequence ID" value="MDT0684019.1"/>
    <property type="molecule type" value="Genomic_DNA"/>
</dbReference>
<evidence type="ECO:0000313" key="2">
    <source>
        <dbReference type="Proteomes" id="UP001265259"/>
    </source>
</evidence>
<comment type="caution">
    <text evidence="1">The sequence shown here is derived from an EMBL/GenBank/DDBJ whole genome shotgun (WGS) entry which is preliminary data.</text>
</comment>
<sequence length="193" mass="21062">MIVDAAKIATHSGRDGFCRIRHFEEPDRFGFPQLLADFDRRHRRKALLDDGLTRFSDTSPHLGPDDSLLCLAFTDLVPALPLGRRWIALDHACATHRLPMIATILEPRDGLAGSLLRIAKDPRNQRSSETYVEALGALGLLCGADTVDLLSDTVCPIDATPELLRKVSADADDLVLLARTGRAAPVILFLTGS</sequence>
<reference evidence="1 2" key="1">
    <citation type="submission" date="2023-09" db="EMBL/GenBank/DDBJ databases">
        <authorList>
            <person name="Rey-Velasco X."/>
        </authorList>
    </citation>
    <scope>NUCLEOTIDE SEQUENCE [LARGE SCALE GENOMIC DNA]</scope>
    <source>
        <strain evidence="1 2">F158</strain>
    </source>
</reference>
<dbReference type="RefSeq" id="WP_311693085.1">
    <property type="nucleotide sequence ID" value="NZ_JAVRHL010000003.1"/>
</dbReference>
<accession>A0ABU3DJX4</accession>
<organism evidence="1 2">
    <name type="scientific">Tropicimonas omnivorans</name>
    <dbReference type="NCBI Taxonomy" id="3075590"/>
    <lineage>
        <taxon>Bacteria</taxon>
        <taxon>Pseudomonadati</taxon>
        <taxon>Pseudomonadota</taxon>
        <taxon>Alphaproteobacteria</taxon>
        <taxon>Rhodobacterales</taxon>
        <taxon>Roseobacteraceae</taxon>
        <taxon>Tropicimonas</taxon>
    </lineage>
</organism>
<name>A0ABU3DJX4_9RHOB</name>
<protein>
    <submittedName>
        <fullName evidence="1">Uncharacterized protein</fullName>
    </submittedName>
</protein>
<keyword evidence="2" id="KW-1185">Reference proteome</keyword>
<proteinExistence type="predicted"/>